<dbReference type="EMBL" id="WKJM01000001">
    <property type="protein sequence ID" value="MRX06564.1"/>
    <property type="molecule type" value="Genomic_DNA"/>
</dbReference>
<comment type="caution">
    <text evidence="2">The sequence shown here is derived from an EMBL/GenBank/DDBJ whole genome shotgun (WGS) entry which is preliminary data.</text>
</comment>
<evidence type="ECO:0000259" key="1">
    <source>
        <dbReference type="Pfam" id="PF14534"/>
    </source>
</evidence>
<accession>A0A6L5Q9T0</accession>
<organism evidence="2 3">
    <name type="scientific">Duganella alba</name>
    <dbReference type="NCBI Taxonomy" id="2666081"/>
    <lineage>
        <taxon>Bacteria</taxon>
        <taxon>Pseudomonadati</taxon>
        <taxon>Pseudomonadota</taxon>
        <taxon>Betaproteobacteria</taxon>
        <taxon>Burkholderiales</taxon>
        <taxon>Oxalobacteraceae</taxon>
        <taxon>Telluria group</taxon>
        <taxon>Duganella</taxon>
    </lineage>
</organism>
<feature type="domain" description="DUF4440" evidence="1">
    <location>
        <begin position="60"/>
        <end position="167"/>
    </location>
</feature>
<sequence length="176" mass="19799">MRYFFIMRFRIRGFLQEVCGIGHGGAVILFGTMKKILFLLCGALPLLASAAPRLPAEALMARDAQYEEALRVGDLPFLRTLLADDYVWVHTLGSEIETRTSLLARLEKPVIYKSRTTSDVHAHVQGDTVVLRGVSTTEQWNADGKTSRSNRYQFMRTYVNVAGECKLLSVQTMNLK</sequence>
<evidence type="ECO:0000313" key="3">
    <source>
        <dbReference type="Proteomes" id="UP000481037"/>
    </source>
</evidence>
<dbReference type="Proteomes" id="UP000481037">
    <property type="component" value="Unassembled WGS sequence"/>
</dbReference>
<name>A0A6L5Q9T0_9BURK</name>
<reference evidence="2 3" key="1">
    <citation type="submission" date="2019-11" db="EMBL/GenBank/DDBJ databases">
        <title>Novel species isolated from a subtropical stream in China.</title>
        <authorList>
            <person name="Lu H."/>
        </authorList>
    </citation>
    <scope>NUCLEOTIDE SEQUENCE [LARGE SCALE GENOMIC DNA]</scope>
    <source>
        <strain evidence="2 3">FT25W</strain>
    </source>
</reference>
<dbReference type="InterPro" id="IPR027843">
    <property type="entry name" value="DUF4440"/>
</dbReference>
<keyword evidence="3" id="KW-1185">Reference proteome</keyword>
<dbReference type="Gene3D" id="3.10.450.50">
    <property type="match status" value="1"/>
</dbReference>
<evidence type="ECO:0000313" key="2">
    <source>
        <dbReference type="EMBL" id="MRX06564.1"/>
    </source>
</evidence>
<gene>
    <name evidence="2" type="ORF">GJ697_01795</name>
</gene>
<protein>
    <submittedName>
        <fullName evidence="2">DUF4440 domain-containing protein</fullName>
    </submittedName>
</protein>
<dbReference type="SUPFAM" id="SSF54427">
    <property type="entry name" value="NTF2-like"/>
    <property type="match status" value="1"/>
</dbReference>
<dbReference type="InterPro" id="IPR032710">
    <property type="entry name" value="NTF2-like_dom_sf"/>
</dbReference>
<dbReference type="AlphaFoldDB" id="A0A6L5Q9T0"/>
<proteinExistence type="predicted"/>
<dbReference type="Pfam" id="PF14534">
    <property type="entry name" value="DUF4440"/>
    <property type="match status" value="1"/>
</dbReference>